<reference evidence="4 5" key="1">
    <citation type="submission" date="2019-03" db="EMBL/GenBank/DDBJ databases">
        <title>Genomic Encyclopedia of Type Strains, Phase IV (KMG-IV): sequencing the most valuable type-strain genomes for metagenomic binning, comparative biology and taxonomic classification.</title>
        <authorList>
            <person name="Goeker M."/>
        </authorList>
    </citation>
    <scope>NUCLEOTIDE SEQUENCE [LARGE SCALE GENOMIC DNA]</scope>
    <source>
        <strain evidence="4 5">DSM 13328</strain>
    </source>
</reference>
<proteinExistence type="predicted"/>
<gene>
    <name evidence="4" type="ORF">C7391_0570</name>
</gene>
<protein>
    <submittedName>
        <fullName evidence="4">Amino-acid N-acetyltransferase</fullName>
    </submittedName>
</protein>
<comment type="caution">
    <text evidence="4">The sequence shown here is derived from an EMBL/GenBank/DDBJ whole genome shotgun (WGS) entry which is preliminary data.</text>
</comment>
<feature type="domain" description="N-acetyltransferase" evidence="3">
    <location>
        <begin position="10"/>
        <end position="162"/>
    </location>
</feature>
<keyword evidence="5" id="KW-1185">Reference proteome</keyword>
<evidence type="ECO:0000256" key="2">
    <source>
        <dbReference type="ARBA" id="ARBA00023315"/>
    </source>
</evidence>
<accession>A0A484F614</accession>
<dbReference type="OrthoDB" id="194677at2157"/>
<evidence type="ECO:0000313" key="5">
    <source>
        <dbReference type="Proteomes" id="UP000294855"/>
    </source>
</evidence>
<dbReference type="EMBL" id="SNYS01000006">
    <property type="protein sequence ID" value="TDQ70229.1"/>
    <property type="molecule type" value="Genomic_DNA"/>
</dbReference>
<keyword evidence="2" id="KW-0012">Acyltransferase</keyword>
<dbReference type="SUPFAM" id="SSF55729">
    <property type="entry name" value="Acyl-CoA N-acyltransferases (Nat)"/>
    <property type="match status" value="1"/>
</dbReference>
<evidence type="ECO:0000259" key="3">
    <source>
        <dbReference type="PROSITE" id="PS51186"/>
    </source>
</evidence>
<dbReference type="PANTHER" id="PTHR43877">
    <property type="entry name" value="AMINOALKYLPHOSPHONATE N-ACETYLTRANSFERASE-RELATED-RELATED"/>
    <property type="match status" value="1"/>
</dbReference>
<sequence length="164" mass="18842">MTETENKKDVIIRPAEKKDEMAIEIILSTYFLDRDDIPHNDFYVAETNGKIIGCAVFEKLKSIKTGISFYEIHTIAVMPSFKGKGYGKLLLNRLIEEIEKDRAASPEMTSDTIYTRTTAPHFFEHLGFEKQAECVKKELWEECISCESHDNCNQTVLAKRLESK</sequence>
<dbReference type="RefSeq" id="WP_133517035.1">
    <property type="nucleotide sequence ID" value="NZ_JAHDUW010000006.1"/>
</dbReference>
<dbReference type="PROSITE" id="PS51186">
    <property type="entry name" value="GNAT"/>
    <property type="match status" value="1"/>
</dbReference>
<name>A0A484F614_9EURY</name>
<dbReference type="AlphaFoldDB" id="A0A484F614"/>
<dbReference type="InterPro" id="IPR016181">
    <property type="entry name" value="Acyl_CoA_acyltransferase"/>
</dbReference>
<dbReference type="InterPro" id="IPR000182">
    <property type="entry name" value="GNAT_dom"/>
</dbReference>
<evidence type="ECO:0000256" key="1">
    <source>
        <dbReference type="ARBA" id="ARBA00022679"/>
    </source>
</evidence>
<keyword evidence="1 4" id="KW-0808">Transferase</keyword>
<dbReference type="Pfam" id="PF13508">
    <property type="entry name" value="Acetyltransf_7"/>
    <property type="match status" value="1"/>
</dbReference>
<dbReference type="Proteomes" id="UP000294855">
    <property type="component" value="Unassembled WGS sequence"/>
</dbReference>
<evidence type="ECO:0000313" key="4">
    <source>
        <dbReference type="EMBL" id="TDQ70229.1"/>
    </source>
</evidence>
<dbReference type="GO" id="GO:0016747">
    <property type="term" value="F:acyltransferase activity, transferring groups other than amino-acyl groups"/>
    <property type="evidence" value="ECO:0007669"/>
    <property type="project" value="InterPro"/>
</dbReference>
<dbReference type="Gene3D" id="3.40.630.30">
    <property type="match status" value="1"/>
</dbReference>
<organism evidence="4 5">
    <name type="scientific">Methanimicrococcus blatticola</name>
    <dbReference type="NCBI Taxonomy" id="91560"/>
    <lineage>
        <taxon>Archaea</taxon>
        <taxon>Methanobacteriati</taxon>
        <taxon>Methanobacteriota</taxon>
        <taxon>Stenosarchaea group</taxon>
        <taxon>Methanomicrobia</taxon>
        <taxon>Methanosarcinales</taxon>
        <taxon>Methanosarcinaceae</taxon>
        <taxon>Methanimicrococcus</taxon>
    </lineage>
</organism>
<dbReference type="PANTHER" id="PTHR43877:SF2">
    <property type="entry name" value="AMINOALKYLPHOSPHONATE N-ACETYLTRANSFERASE-RELATED"/>
    <property type="match status" value="1"/>
</dbReference>
<dbReference type="CDD" id="cd04301">
    <property type="entry name" value="NAT_SF"/>
    <property type="match status" value="1"/>
</dbReference>
<dbReference type="InterPro" id="IPR050832">
    <property type="entry name" value="Bact_Acetyltransf"/>
</dbReference>